<accession>A0A6J7EJ78</accession>
<sequence>MDATNAQAIGALRRAWPSPWWAFGALLILCWSLLLIMHGSAHVMHGSDSVGSIAAMWALMTVAMMAPTAVPVLASLRNVLSNGSMRPWWGFLAAYLVVWLGFAGMAAALQRGLIGLDLIGPTGSSSSRALSVVVLAGAGVYQLTSVKQRCLIQCVNPMTFFLRHWRDGTRGGVRMGTRHGVTCVGCCWALMLLALVGGMSNVVFMVGAAALMFIEKLPAVARRITVPIGVALLVASAYVLIFGIGAPAATPHHHHATAVANNEMEGSRSHG</sequence>
<dbReference type="EMBL" id="CAFBLP010000037">
    <property type="protein sequence ID" value="CAB4881738.1"/>
    <property type="molecule type" value="Genomic_DNA"/>
</dbReference>
<feature type="transmembrane region" description="Helical" evidence="1">
    <location>
        <begin position="20"/>
        <end position="41"/>
    </location>
</feature>
<reference evidence="2" key="1">
    <citation type="submission" date="2020-05" db="EMBL/GenBank/DDBJ databases">
        <authorList>
            <person name="Chiriac C."/>
            <person name="Salcher M."/>
            <person name="Ghai R."/>
            <person name="Kavagutti S V."/>
        </authorList>
    </citation>
    <scope>NUCLEOTIDE SEQUENCE</scope>
</reference>
<feature type="transmembrane region" description="Helical" evidence="1">
    <location>
        <begin position="226"/>
        <end position="246"/>
    </location>
</feature>
<name>A0A6J7EJ78_9ZZZZ</name>
<feature type="transmembrane region" description="Helical" evidence="1">
    <location>
        <begin position="53"/>
        <end position="76"/>
    </location>
</feature>
<dbReference type="AlphaFoldDB" id="A0A6J7EJ78"/>
<keyword evidence="1" id="KW-1133">Transmembrane helix</keyword>
<organism evidence="2">
    <name type="scientific">freshwater metagenome</name>
    <dbReference type="NCBI Taxonomy" id="449393"/>
    <lineage>
        <taxon>unclassified sequences</taxon>
        <taxon>metagenomes</taxon>
        <taxon>ecological metagenomes</taxon>
    </lineage>
</organism>
<proteinExistence type="predicted"/>
<protein>
    <submittedName>
        <fullName evidence="2">Unannotated protein</fullName>
    </submittedName>
</protein>
<feature type="transmembrane region" description="Helical" evidence="1">
    <location>
        <begin position="181"/>
        <end position="214"/>
    </location>
</feature>
<evidence type="ECO:0000313" key="2">
    <source>
        <dbReference type="EMBL" id="CAB4881738.1"/>
    </source>
</evidence>
<dbReference type="Pfam" id="PF09948">
    <property type="entry name" value="PpoB2"/>
    <property type="match status" value="1"/>
</dbReference>
<dbReference type="InterPro" id="IPR018688">
    <property type="entry name" value="PpoB2-like"/>
</dbReference>
<gene>
    <name evidence="2" type="ORF">UFOPK3376_01601</name>
</gene>
<keyword evidence="1" id="KW-0812">Transmembrane</keyword>
<feature type="transmembrane region" description="Helical" evidence="1">
    <location>
        <begin position="88"/>
        <end position="109"/>
    </location>
</feature>
<keyword evidence="1" id="KW-0472">Membrane</keyword>
<evidence type="ECO:0000256" key="1">
    <source>
        <dbReference type="SAM" id="Phobius"/>
    </source>
</evidence>